<keyword evidence="6 8" id="KW-0472">Membrane</keyword>
<evidence type="ECO:0000313" key="10">
    <source>
        <dbReference type="Proteomes" id="UP001500752"/>
    </source>
</evidence>
<evidence type="ECO:0000256" key="5">
    <source>
        <dbReference type="ARBA" id="ARBA00022989"/>
    </source>
</evidence>
<dbReference type="PROSITE" id="PS00714">
    <property type="entry name" value="NA_DICARBOXYL_SYMP_2"/>
    <property type="match status" value="1"/>
</dbReference>
<dbReference type="InterPro" id="IPR036458">
    <property type="entry name" value="Na:dicarbo_symporter_sf"/>
</dbReference>
<evidence type="ECO:0000313" key="9">
    <source>
        <dbReference type="EMBL" id="GAA3684564.1"/>
    </source>
</evidence>
<organism evidence="9 10">
    <name type="scientific">Arthrobacter ginkgonis</name>
    <dbReference type="NCBI Taxonomy" id="1630594"/>
    <lineage>
        <taxon>Bacteria</taxon>
        <taxon>Bacillati</taxon>
        <taxon>Actinomycetota</taxon>
        <taxon>Actinomycetes</taxon>
        <taxon>Micrococcales</taxon>
        <taxon>Micrococcaceae</taxon>
        <taxon>Arthrobacter</taxon>
    </lineage>
</organism>
<protein>
    <submittedName>
        <fullName evidence="9">Dicarboxylate/amino acid:cation symporter</fullName>
    </submittedName>
</protein>
<name>A0ABP7C9N2_9MICC</name>
<evidence type="ECO:0000256" key="7">
    <source>
        <dbReference type="SAM" id="MobiDB-lite"/>
    </source>
</evidence>
<keyword evidence="10" id="KW-1185">Reference proteome</keyword>
<feature type="transmembrane region" description="Helical" evidence="8">
    <location>
        <begin position="220"/>
        <end position="241"/>
    </location>
</feature>
<keyword evidence="3 8" id="KW-0812">Transmembrane</keyword>
<evidence type="ECO:0000256" key="1">
    <source>
        <dbReference type="ARBA" id="ARBA00004141"/>
    </source>
</evidence>
<dbReference type="PRINTS" id="PR00173">
    <property type="entry name" value="EDTRNSPORT"/>
</dbReference>
<proteinExistence type="predicted"/>
<evidence type="ECO:0000256" key="4">
    <source>
        <dbReference type="ARBA" id="ARBA00022847"/>
    </source>
</evidence>
<evidence type="ECO:0000256" key="2">
    <source>
        <dbReference type="ARBA" id="ARBA00022448"/>
    </source>
</evidence>
<evidence type="ECO:0000256" key="3">
    <source>
        <dbReference type="ARBA" id="ARBA00022692"/>
    </source>
</evidence>
<feature type="transmembrane region" description="Helical" evidence="8">
    <location>
        <begin position="40"/>
        <end position="58"/>
    </location>
</feature>
<dbReference type="SUPFAM" id="SSF118215">
    <property type="entry name" value="Proton glutamate symport protein"/>
    <property type="match status" value="1"/>
</dbReference>
<feature type="transmembrane region" description="Helical" evidence="8">
    <location>
        <begin position="108"/>
        <end position="130"/>
    </location>
</feature>
<keyword evidence="2" id="KW-0813">Transport</keyword>
<feature type="transmembrane region" description="Helical" evidence="8">
    <location>
        <begin position="382"/>
        <end position="404"/>
    </location>
</feature>
<dbReference type="InterPro" id="IPR001991">
    <property type="entry name" value="Na-dicarboxylate_symporter"/>
</dbReference>
<feature type="transmembrane region" description="Helical" evidence="8">
    <location>
        <begin position="416"/>
        <end position="433"/>
    </location>
</feature>
<evidence type="ECO:0000256" key="8">
    <source>
        <dbReference type="SAM" id="Phobius"/>
    </source>
</evidence>
<dbReference type="NCBIfam" id="NF002461">
    <property type="entry name" value="PRK01663.1"/>
    <property type="match status" value="1"/>
</dbReference>
<comment type="subcellular location">
    <subcellularLocation>
        <location evidence="1">Membrane</location>
        <topology evidence="1">Multi-pass membrane protein</topology>
    </subcellularLocation>
</comment>
<dbReference type="Gene3D" id="1.10.3860.10">
    <property type="entry name" value="Sodium:dicarboxylate symporter"/>
    <property type="match status" value="1"/>
</dbReference>
<comment type="caution">
    <text evidence="9">The sequence shown here is derived from an EMBL/GenBank/DDBJ whole genome shotgun (WGS) entry which is preliminary data.</text>
</comment>
<feature type="compositionally biased region" description="Acidic residues" evidence="7">
    <location>
        <begin position="517"/>
        <end position="527"/>
    </location>
</feature>
<keyword evidence="4" id="KW-0769">Symport</keyword>
<accession>A0ABP7C9N2</accession>
<dbReference type="PANTHER" id="PTHR42865:SF1">
    <property type="entry name" value="AEROBIC C4-DICARBOXYLATE TRANSPORT PROTEIN"/>
    <property type="match status" value="1"/>
</dbReference>
<feature type="transmembrane region" description="Helical" evidence="8">
    <location>
        <begin position="253"/>
        <end position="279"/>
    </location>
</feature>
<dbReference type="EMBL" id="BAABEO010000015">
    <property type="protein sequence ID" value="GAA3684564.1"/>
    <property type="molecule type" value="Genomic_DNA"/>
</dbReference>
<evidence type="ECO:0000256" key="6">
    <source>
        <dbReference type="ARBA" id="ARBA00023136"/>
    </source>
</evidence>
<dbReference type="InterPro" id="IPR018107">
    <property type="entry name" value="Na-dicarboxylate_symporter_CS"/>
</dbReference>
<reference evidence="10" key="1">
    <citation type="journal article" date="2019" name="Int. J. Syst. Evol. Microbiol.">
        <title>The Global Catalogue of Microorganisms (GCM) 10K type strain sequencing project: providing services to taxonomists for standard genome sequencing and annotation.</title>
        <authorList>
            <consortium name="The Broad Institute Genomics Platform"/>
            <consortium name="The Broad Institute Genome Sequencing Center for Infectious Disease"/>
            <person name="Wu L."/>
            <person name="Ma J."/>
        </authorList>
    </citation>
    <scope>NUCLEOTIDE SEQUENCE [LARGE SCALE GENOMIC DNA]</scope>
    <source>
        <strain evidence="10">JCM 30742</strain>
    </source>
</reference>
<feature type="transmembrane region" description="Helical" evidence="8">
    <location>
        <begin position="182"/>
        <end position="199"/>
    </location>
</feature>
<keyword evidence="5 8" id="KW-1133">Transmembrane helix</keyword>
<dbReference type="Proteomes" id="UP001500752">
    <property type="component" value="Unassembled WGS sequence"/>
</dbReference>
<dbReference type="PANTHER" id="PTHR42865">
    <property type="entry name" value="PROTON/GLUTAMATE-ASPARTATE SYMPORTER"/>
    <property type="match status" value="1"/>
</dbReference>
<sequence>MRSTAFSHYGLSNNEVGTMDHSTGATVRPPAARKRWYRQLYFWVLVAIAIGILVGWLAPDTGQAMQPIGTTFVEAMKMLIGPIVFLTIVGGIASVADLKKVGVTGLKALGYFQIGTICAMLMGLVAINVFRLGDGVNADASKIETTGTAAELIEKGQNQQWWEFLTHIIPGSVAEPFVEGDILQIIFMAVVFGIALNAVGKVGAPILDVVQRLTKVIFKVLNFIMKAAPLGAFGAMAFAVGKYGVETLSSLGWLILLFYGTSIVFVVVVLGGVMAFLKLNIFKMLKHFKEELLLILGTSTAEPALPGLMRKLEHAGVKKETVGLVVPTGYSFNLDGAAIYLSLAAVYIAQATNTDLTIGQQLGMLAVMLLTSKGAAGVAGGGFIALTATLSTLGTIPAAGIMLIFGIDKFMSECRALVNFCGNAVATLFIAWWDKSLDVDRVRRVFNGEDVPPAAVESAEGLHGTEAVPGTQESSTQAGVAAAYVPASDGESAAQVPAAPVHSAQERGARTNAADGRDEELAEATAR</sequence>
<gene>
    <name evidence="9" type="ORF">GCM10023081_22730</name>
</gene>
<feature type="transmembrane region" description="Helical" evidence="8">
    <location>
        <begin position="78"/>
        <end position="96"/>
    </location>
</feature>
<feature type="region of interest" description="Disordered" evidence="7">
    <location>
        <begin position="457"/>
        <end position="527"/>
    </location>
</feature>
<dbReference type="Pfam" id="PF00375">
    <property type="entry name" value="SDF"/>
    <property type="match status" value="1"/>
</dbReference>